<dbReference type="NCBIfam" id="TIGR00260">
    <property type="entry name" value="thrC"/>
    <property type="match status" value="1"/>
</dbReference>
<feature type="modified residue" description="N6-(pyridoxal phosphate)lysine" evidence="9">
    <location>
        <position position="115"/>
    </location>
</feature>
<comment type="pathway">
    <text evidence="2">Amino-acid biosynthesis; L-threonine biosynthesis; L-threonine from L-aspartate: step 5/5.</text>
</comment>
<evidence type="ECO:0000256" key="4">
    <source>
        <dbReference type="ARBA" id="ARBA00013028"/>
    </source>
</evidence>
<dbReference type="Proteomes" id="UP000030755">
    <property type="component" value="Unassembled WGS sequence"/>
</dbReference>
<dbReference type="InterPro" id="IPR000634">
    <property type="entry name" value="Ser/Thr_deHydtase_PyrdxlP-BS"/>
</dbReference>
<dbReference type="Pfam" id="PF14821">
    <property type="entry name" value="Thr_synth_N"/>
    <property type="match status" value="1"/>
</dbReference>
<evidence type="ECO:0000256" key="6">
    <source>
        <dbReference type="ARBA" id="ARBA00022697"/>
    </source>
</evidence>
<keyword evidence="7 9" id="KW-0663">Pyridoxal phosphate</keyword>
<dbReference type="SUPFAM" id="SSF53686">
    <property type="entry name" value="Tryptophan synthase beta subunit-like PLP-dependent enzymes"/>
    <property type="match status" value="1"/>
</dbReference>
<dbReference type="PANTHER" id="PTHR42690">
    <property type="entry name" value="THREONINE SYNTHASE FAMILY MEMBER"/>
    <property type="match status" value="1"/>
</dbReference>
<dbReference type="InterPro" id="IPR001926">
    <property type="entry name" value="TrpB-like_PALP"/>
</dbReference>
<dbReference type="EMBL" id="KE560987">
    <property type="protein sequence ID" value="EPZ34133.1"/>
    <property type="molecule type" value="Genomic_DNA"/>
</dbReference>
<evidence type="ECO:0000256" key="2">
    <source>
        <dbReference type="ARBA" id="ARBA00004979"/>
    </source>
</evidence>
<dbReference type="OMA" id="NFERYLY"/>
<evidence type="ECO:0000256" key="3">
    <source>
        <dbReference type="ARBA" id="ARBA00005517"/>
    </source>
</evidence>
<evidence type="ECO:0000313" key="12">
    <source>
        <dbReference type="EMBL" id="EPZ34133.1"/>
    </source>
</evidence>
<dbReference type="GO" id="GO:0030170">
    <property type="term" value="F:pyridoxal phosphate binding"/>
    <property type="evidence" value="ECO:0007669"/>
    <property type="project" value="EnsemblFungi"/>
</dbReference>
<evidence type="ECO:0000313" key="13">
    <source>
        <dbReference type="Proteomes" id="UP000030755"/>
    </source>
</evidence>
<dbReference type="EC" id="4.2.3.1" evidence="4"/>
<keyword evidence="8 12" id="KW-0456">Lyase</keyword>
<feature type="domain" description="Tryptophan synthase beta chain-like PALP" evidence="10">
    <location>
        <begin position="89"/>
        <end position="338"/>
    </location>
</feature>
<feature type="domain" description="Threonine synthase N-terminal" evidence="11">
    <location>
        <begin position="2"/>
        <end position="79"/>
    </location>
</feature>
<accession>A0A075AV67</accession>
<evidence type="ECO:0000256" key="1">
    <source>
        <dbReference type="ARBA" id="ARBA00001933"/>
    </source>
</evidence>
<dbReference type="Pfam" id="PF00291">
    <property type="entry name" value="PALP"/>
    <property type="match status" value="1"/>
</dbReference>
<dbReference type="FunFam" id="3.90.1380.10:FF:000003">
    <property type="entry name" value="THR4p Threonine synthase"/>
    <property type="match status" value="1"/>
</dbReference>
<dbReference type="Gene3D" id="3.40.50.1100">
    <property type="match status" value="2"/>
</dbReference>
<dbReference type="InterPro" id="IPR029144">
    <property type="entry name" value="Thr_synth_N"/>
</dbReference>
<comment type="cofactor">
    <cofactor evidence="1 9">
        <name>pyridoxal 5'-phosphate</name>
        <dbReference type="ChEBI" id="CHEBI:597326"/>
    </cofactor>
</comment>
<evidence type="ECO:0000259" key="11">
    <source>
        <dbReference type="Pfam" id="PF14821"/>
    </source>
</evidence>
<keyword evidence="13" id="KW-1185">Reference proteome</keyword>
<proteinExistence type="inferred from homology"/>
<dbReference type="InterPro" id="IPR037158">
    <property type="entry name" value="Thr_synth_N_sf"/>
</dbReference>
<dbReference type="GO" id="GO:0004795">
    <property type="term" value="F:threonine synthase activity"/>
    <property type="evidence" value="ECO:0007669"/>
    <property type="project" value="UniProtKB-EC"/>
</dbReference>
<protein>
    <recommendedName>
        <fullName evidence="4">threonine synthase</fullName>
        <ecNumber evidence="4">4.2.3.1</ecNumber>
    </recommendedName>
</protein>
<evidence type="ECO:0000256" key="9">
    <source>
        <dbReference type="PIRSR" id="PIRSR604450-51"/>
    </source>
</evidence>
<dbReference type="GO" id="GO:0009088">
    <property type="term" value="P:threonine biosynthetic process"/>
    <property type="evidence" value="ECO:0007669"/>
    <property type="project" value="UniProtKB-UniPathway"/>
</dbReference>
<keyword evidence="5" id="KW-0028">Amino-acid biosynthesis</keyword>
<dbReference type="UniPathway" id="UPA00050">
    <property type="reaction ID" value="UER00065"/>
</dbReference>
<evidence type="ECO:0000256" key="8">
    <source>
        <dbReference type="ARBA" id="ARBA00023239"/>
    </source>
</evidence>
<dbReference type="InterPro" id="IPR004450">
    <property type="entry name" value="Thr_synthase-like"/>
</dbReference>
<dbReference type="HOGENOM" id="CLU_015170_1_0_1"/>
<reference evidence="12 13" key="1">
    <citation type="journal article" date="2013" name="Curr. Biol.">
        <title>Shared signatures of parasitism and phylogenomics unite Cryptomycota and microsporidia.</title>
        <authorList>
            <person name="James T.Y."/>
            <person name="Pelin A."/>
            <person name="Bonen L."/>
            <person name="Ahrendt S."/>
            <person name="Sain D."/>
            <person name="Corradi N."/>
            <person name="Stajich J.E."/>
        </authorList>
    </citation>
    <scope>NUCLEOTIDE SEQUENCE [LARGE SCALE GENOMIC DNA]</scope>
    <source>
        <strain evidence="12 13">CSF55</strain>
    </source>
</reference>
<dbReference type="STRING" id="988480.A0A075AV67"/>
<keyword evidence="6" id="KW-0791">Threonine biosynthesis</keyword>
<dbReference type="PANTHER" id="PTHR42690:SF1">
    <property type="entry name" value="THREONINE SYNTHASE-LIKE 2"/>
    <property type="match status" value="1"/>
</dbReference>
<dbReference type="OrthoDB" id="5203861at2759"/>
<dbReference type="InterPro" id="IPR051166">
    <property type="entry name" value="Threonine_Synthase"/>
</dbReference>
<comment type="similarity">
    <text evidence="3">Belongs to the threonine synthase family.</text>
</comment>
<evidence type="ECO:0000256" key="5">
    <source>
        <dbReference type="ARBA" id="ARBA00022605"/>
    </source>
</evidence>
<dbReference type="PROSITE" id="PS00165">
    <property type="entry name" value="DEHYDRATASE_SER_THR"/>
    <property type="match status" value="1"/>
</dbReference>
<dbReference type="InterPro" id="IPR036052">
    <property type="entry name" value="TrpB-like_PALP_sf"/>
</dbReference>
<evidence type="ECO:0000259" key="10">
    <source>
        <dbReference type="Pfam" id="PF00291"/>
    </source>
</evidence>
<sequence length="433" mass="49416">MKYISTRGHSARLKFEQVVFAGLAPDGGFYVPDHVPTIPFSILETFQSMRFDEIAFEILSLFIDPNEIPRDDLRKIICDTLSKFDHPFITPLRHVDADQDLWILELFHGPSLSFKDFAMQFLGNLFDYFLQRKSIVERICIVGASNGDIGSAAVEGFKNKKHIELFLLHPLGKVSHVQEKQMTSVKEENIHNIAIKGSLDDCRDIVKGLFEDSHFRYSHKLAAINTVNWARIMIEIVYYFYAFFRIQEYHSSDLEIQHFRSVRFSIPSGSFGNALACYYAKLLGLPIHSIIVATNENDIMHRFLSKGIYEKNVLIETMSPAMDIQTASNFERFLFEITNRDSAFVNQSVHRMDVDRKIVLPPPIFNGIKEVFKSAAINQKQYPIMATKAPILLDPHSAIGIAAAERVLPSNPKSTKLVCPRRPSCTWARPFIP</sequence>
<evidence type="ECO:0000256" key="7">
    <source>
        <dbReference type="ARBA" id="ARBA00022898"/>
    </source>
</evidence>
<dbReference type="Gene3D" id="3.90.1380.10">
    <property type="entry name" value="Threonine synthase, N-terminal domain"/>
    <property type="match status" value="1"/>
</dbReference>
<gene>
    <name evidence="12" type="ORF">O9G_003732</name>
</gene>
<name>A0A075AV67_ROZAC</name>
<organism evidence="12 13">
    <name type="scientific">Rozella allomycis (strain CSF55)</name>
    <dbReference type="NCBI Taxonomy" id="988480"/>
    <lineage>
        <taxon>Eukaryota</taxon>
        <taxon>Fungi</taxon>
        <taxon>Fungi incertae sedis</taxon>
        <taxon>Cryptomycota</taxon>
        <taxon>Cryptomycota incertae sedis</taxon>
        <taxon>Rozella</taxon>
    </lineage>
</organism>
<dbReference type="AlphaFoldDB" id="A0A075AV67"/>